<dbReference type="FunFam" id="1.10.510.10:FF:000323">
    <property type="entry name" value="TP53-regulating kinase, putative"/>
    <property type="match status" value="1"/>
</dbReference>
<dbReference type="PROSITE" id="PS50011">
    <property type="entry name" value="PROTEIN_KINASE_DOM"/>
    <property type="match status" value="1"/>
</dbReference>
<comment type="similarity">
    <text evidence="2">Belongs to the protein kinase superfamily. BUD32 family.</text>
</comment>
<evidence type="ECO:0000313" key="17">
    <source>
        <dbReference type="Proteomes" id="UP001465755"/>
    </source>
</evidence>
<accession>A0AAW1PMY0</accession>
<keyword evidence="17" id="KW-1185">Reference proteome</keyword>
<protein>
    <recommendedName>
        <fullName evidence="3">non-specific serine/threonine protein kinase</fullName>
        <ecNumber evidence="3">2.7.11.1</ecNumber>
    </recommendedName>
</protein>
<dbReference type="GO" id="GO:0016787">
    <property type="term" value="F:hydrolase activity"/>
    <property type="evidence" value="ECO:0007669"/>
    <property type="project" value="UniProtKB-KW"/>
</dbReference>
<gene>
    <name evidence="16" type="ORF">WJX73_007976</name>
</gene>
<dbReference type="GO" id="GO:0004674">
    <property type="term" value="F:protein serine/threonine kinase activity"/>
    <property type="evidence" value="ECO:0007669"/>
    <property type="project" value="UniProtKB-KW"/>
</dbReference>
<evidence type="ECO:0000256" key="11">
    <source>
        <dbReference type="ARBA" id="ARBA00022840"/>
    </source>
</evidence>
<dbReference type="PROSITE" id="PS00109">
    <property type="entry name" value="PROTEIN_KINASE_TYR"/>
    <property type="match status" value="1"/>
</dbReference>
<dbReference type="InterPro" id="IPR000719">
    <property type="entry name" value="Prot_kinase_dom"/>
</dbReference>
<dbReference type="PANTHER" id="PTHR12209:SF0">
    <property type="entry name" value="EKC_KEOPS COMPLEX SUBUNIT TP53RK"/>
    <property type="match status" value="1"/>
</dbReference>
<organism evidence="16 17">
    <name type="scientific">Symbiochloris irregularis</name>
    <dbReference type="NCBI Taxonomy" id="706552"/>
    <lineage>
        <taxon>Eukaryota</taxon>
        <taxon>Viridiplantae</taxon>
        <taxon>Chlorophyta</taxon>
        <taxon>core chlorophytes</taxon>
        <taxon>Trebouxiophyceae</taxon>
        <taxon>Trebouxiales</taxon>
        <taxon>Trebouxiaceae</taxon>
        <taxon>Symbiochloris</taxon>
    </lineage>
</organism>
<evidence type="ECO:0000259" key="15">
    <source>
        <dbReference type="PROSITE" id="PS50011"/>
    </source>
</evidence>
<keyword evidence="5" id="KW-0597">Phosphoprotein</keyword>
<dbReference type="PANTHER" id="PTHR12209">
    <property type="entry name" value="NON-SPECIFIC SERINE/THREONINE PROTEIN KINASE"/>
    <property type="match status" value="1"/>
</dbReference>
<dbReference type="GO" id="GO:0005634">
    <property type="term" value="C:nucleus"/>
    <property type="evidence" value="ECO:0007669"/>
    <property type="project" value="UniProtKB-SubCell"/>
</dbReference>
<dbReference type="GO" id="GO:0005524">
    <property type="term" value="F:ATP binding"/>
    <property type="evidence" value="ECO:0007669"/>
    <property type="project" value="UniProtKB-KW"/>
</dbReference>
<dbReference type="Gene3D" id="1.10.510.10">
    <property type="entry name" value="Transferase(Phosphotransferase) domain 1"/>
    <property type="match status" value="1"/>
</dbReference>
<dbReference type="GO" id="GO:0070525">
    <property type="term" value="P:tRNA threonylcarbamoyladenosine metabolic process"/>
    <property type="evidence" value="ECO:0007669"/>
    <property type="project" value="TreeGrafter"/>
</dbReference>
<keyword evidence="12" id="KW-0539">Nucleus</keyword>
<dbReference type="GO" id="GO:0005829">
    <property type="term" value="C:cytosol"/>
    <property type="evidence" value="ECO:0007669"/>
    <property type="project" value="TreeGrafter"/>
</dbReference>
<dbReference type="SMART" id="SM00220">
    <property type="entry name" value="S_TKc"/>
    <property type="match status" value="1"/>
</dbReference>
<feature type="domain" description="Protein kinase" evidence="15">
    <location>
        <begin position="18"/>
        <end position="231"/>
    </location>
</feature>
<keyword evidence="6" id="KW-0808">Transferase</keyword>
<name>A0AAW1PMY0_9CHLO</name>
<evidence type="ECO:0000256" key="4">
    <source>
        <dbReference type="ARBA" id="ARBA00022527"/>
    </source>
</evidence>
<dbReference type="InterPro" id="IPR011009">
    <property type="entry name" value="Kinase-like_dom_sf"/>
</dbReference>
<keyword evidence="4" id="KW-0723">Serine/threonine-protein kinase</keyword>
<evidence type="ECO:0000256" key="13">
    <source>
        <dbReference type="ARBA" id="ARBA00047899"/>
    </source>
</evidence>
<keyword evidence="7" id="KW-0819">tRNA processing</keyword>
<reference evidence="16 17" key="1">
    <citation type="journal article" date="2024" name="Nat. Commun.">
        <title>Phylogenomics reveals the evolutionary origins of lichenization in chlorophyte algae.</title>
        <authorList>
            <person name="Puginier C."/>
            <person name="Libourel C."/>
            <person name="Otte J."/>
            <person name="Skaloud P."/>
            <person name="Haon M."/>
            <person name="Grisel S."/>
            <person name="Petersen M."/>
            <person name="Berrin J.G."/>
            <person name="Delaux P.M."/>
            <person name="Dal Grande F."/>
            <person name="Keller J."/>
        </authorList>
    </citation>
    <scope>NUCLEOTIDE SEQUENCE [LARGE SCALE GENOMIC DNA]</scope>
    <source>
        <strain evidence="16 17">SAG 2036</strain>
    </source>
</reference>
<dbReference type="FunFam" id="3.30.200.20:FF:000201">
    <property type="entry name" value="TP53-regulating kinase isoform X1"/>
    <property type="match status" value="1"/>
</dbReference>
<comment type="catalytic activity">
    <reaction evidence="13">
        <text>L-threonyl-[protein] + ATP = O-phospho-L-threonyl-[protein] + ADP + H(+)</text>
        <dbReference type="Rhea" id="RHEA:46608"/>
        <dbReference type="Rhea" id="RHEA-COMP:11060"/>
        <dbReference type="Rhea" id="RHEA-COMP:11605"/>
        <dbReference type="ChEBI" id="CHEBI:15378"/>
        <dbReference type="ChEBI" id="CHEBI:30013"/>
        <dbReference type="ChEBI" id="CHEBI:30616"/>
        <dbReference type="ChEBI" id="CHEBI:61977"/>
        <dbReference type="ChEBI" id="CHEBI:456216"/>
        <dbReference type="EC" id="2.7.11.1"/>
    </reaction>
</comment>
<evidence type="ECO:0000256" key="9">
    <source>
        <dbReference type="ARBA" id="ARBA00022777"/>
    </source>
</evidence>
<evidence type="ECO:0000256" key="12">
    <source>
        <dbReference type="ARBA" id="ARBA00023242"/>
    </source>
</evidence>
<dbReference type="EMBL" id="JALJOQ010000011">
    <property type="protein sequence ID" value="KAK9811170.1"/>
    <property type="molecule type" value="Genomic_DNA"/>
</dbReference>
<dbReference type="GO" id="GO:0000408">
    <property type="term" value="C:EKC/KEOPS complex"/>
    <property type="evidence" value="ECO:0007669"/>
    <property type="project" value="TreeGrafter"/>
</dbReference>
<evidence type="ECO:0000313" key="16">
    <source>
        <dbReference type="EMBL" id="KAK9811170.1"/>
    </source>
</evidence>
<comment type="caution">
    <text evidence="16">The sequence shown here is derived from an EMBL/GenBank/DDBJ whole genome shotgun (WGS) entry which is preliminary data.</text>
</comment>
<evidence type="ECO:0000256" key="8">
    <source>
        <dbReference type="ARBA" id="ARBA00022741"/>
    </source>
</evidence>
<dbReference type="AlphaFoldDB" id="A0AAW1PMY0"/>
<dbReference type="Gene3D" id="3.30.200.20">
    <property type="entry name" value="Phosphorylase Kinase, domain 1"/>
    <property type="match status" value="1"/>
</dbReference>
<evidence type="ECO:0000256" key="6">
    <source>
        <dbReference type="ARBA" id="ARBA00022679"/>
    </source>
</evidence>
<evidence type="ECO:0000256" key="1">
    <source>
        <dbReference type="ARBA" id="ARBA00004123"/>
    </source>
</evidence>
<dbReference type="Pfam" id="PF06293">
    <property type="entry name" value="Kdo"/>
    <property type="match status" value="1"/>
</dbReference>
<evidence type="ECO:0000256" key="14">
    <source>
        <dbReference type="ARBA" id="ARBA00048679"/>
    </source>
</evidence>
<evidence type="ECO:0000256" key="5">
    <source>
        <dbReference type="ARBA" id="ARBA00022553"/>
    </source>
</evidence>
<dbReference type="NCBIfam" id="TIGR03724">
    <property type="entry name" value="arch_bud32"/>
    <property type="match status" value="1"/>
</dbReference>
<sequence>MSKDDLAKEGFLDPIISTASCQLLSQGAEARVWSGEFLGRPVILKQRFKKKYRHPVLDKHLNHSRLKQEVRSLLKARKLGIPTPVLYDVELEASTIYMERIAGCSVKELLKKGMSPADRHSLGRKIGQLLATMHDGSLVHGDLTTSNMLVRSDSQDLVMIDFGLSSISGLAEDKAVDLYVLERAFNSAHATSVDMYDAVLEAYKQHSRQWCPTLNKLADVRMRGRKRVMVG</sequence>
<evidence type="ECO:0000256" key="3">
    <source>
        <dbReference type="ARBA" id="ARBA00012513"/>
    </source>
</evidence>
<dbReference type="Proteomes" id="UP001465755">
    <property type="component" value="Unassembled WGS sequence"/>
</dbReference>
<dbReference type="GO" id="GO:0008033">
    <property type="term" value="P:tRNA processing"/>
    <property type="evidence" value="ECO:0007669"/>
    <property type="project" value="UniProtKB-KW"/>
</dbReference>
<comment type="catalytic activity">
    <reaction evidence="14">
        <text>L-seryl-[protein] + ATP = O-phospho-L-seryl-[protein] + ADP + H(+)</text>
        <dbReference type="Rhea" id="RHEA:17989"/>
        <dbReference type="Rhea" id="RHEA-COMP:9863"/>
        <dbReference type="Rhea" id="RHEA-COMP:11604"/>
        <dbReference type="ChEBI" id="CHEBI:15378"/>
        <dbReference type="ChEBI" id="CHEBI:29999"/>
        <dbReference type="ChEBI" id="CHEBI:30616"/>
        <dbReference type="ChEBI" id="CHEBI:83421"/>
        <dbReference type="ChEBI" id="CHEBI:456216"/>
        <dbReference type="EC" id="2.7.11.1"/>
    </reaction>
</comment>
<dbReference type="InterPro" id="IPR008266">
    <property type="entry name" value="Tyr_kinase_AS"/>
</dbReference>
<keyword evidence="8" id="KW-0547">Nucleotide-binding</keyword>
<keyword evidence="11" id="KW-0067">ATP-binding</keyword>
<proteinExistence type="inferred from homology"/>
<comment type="subcellular location">
    <subcellularLocation>
        <location evidence="1">Nucleus</location>
    </subcellularLocation>
</comment>
<evidence type="ECO:0000256" key="10">
    <source>
        <dbReference type="ARBA" id="ARBA00022801"/>
    </source>
</evidence>
<dbReference type="EC" id="2.7.11.1" evidence="3"/>
<evidence type="ECO:0000256" key="7">
    <source>
        <dbReference type="ARBA" id="ARBA00022694"/>
    </source>
</evidence>
<evidence type="ECO:0000256" key="2">
    <source>
        <dbReference type="ARBA" id="ARBA00010630"/>
    </source>
</evidence>
<dbReference type="SUPFAM" id="SSF56112">
    <property type="entry name" value="Protein kinase-like (PK-like)"/>
    <property type="match status" value="1"/>
</dbReference>
<keyword evidence="9" id="KW-0418">Kinase</keyword>
<dbReference type="InterPro" id="IPR022495">
    <property type="entry name" value="Bud32"/>
</dbReference>
<keyword evidence="10" id="KW-0378">Hydrolase</keyword>